<organism evidence="2 3">
    <name type="scientific">Bullifex porci</name>
    <dbReference type="NCBI Taxonomy" id="2606638"/>
    <lineage>
        <taxon>Bacteria</taxon>
        <taxon>Pseudomonadati</taxon>
        <taxon>Spirochaetota</taxon>
        <taxon>Spirochaetia</taxon>
        <taxon>Spirochaetales</taxon>
        <taxon>Spirochaetaceae</taxon>
        <taxon>Bullifex</taxon>
    </lineage>
</organism>
<dbReference type="EMBL" id="VUNN01000003">
    <property type="protein sequence ID" value="MSU05738.1"/>
    <property type="molecule type" value="Genomic_DNA"/>
</dbReference>
<dbReference type="PANTHER" id="PTHR43813:SF1">
    <property type="entry name" value="ACYL-ACTIVATING ENZYME 16, CHLOROPLASTIC-RELATED"/>
    <property type="match status" value="1"/>
</dbReference>
<proteinExistence type="predicted"/>
<dbReference type="PROSITE" id="PS00455">
    <property type="entry name" value="AMP_BINDING"/>
    <property type="match status" value="1"/>
</dbReference>
<evidence type="ECO:0000259" key="1">
    <source>
        <dbReference type="Pfam" id="PF00501"/>
    </source>
</evidence>
<dbReference type="GO" id="GO:0016874">
    <property type="term" value="F:ligase activity"/>
    <property type="evidence" value="ECO:0007669"/>
    <property type="project" value="UniProtKB-KW"/>
</dbReference>
<protein>
    <submittedName>
        <fullName evidence="2">Long-chain fatty acid--CoA ligase</fullName>
    </submittedName>
</protein>
<dbReference type="Pfam" id="PF00501">
    <property type="entry name" value="AMP-binding"/>
    <property type="match status" value="1"/>
</dbReference>
<feature type="domain" description="AMP-dependent synthetase/ligase" evidence="1">
    <location>
        <begin position="10"/>
        <end position="458"/>
    </location>
</feature>
<evidence type="ECO:0000313" key="2">
    <source>
        <dbReference type="EMBL" id="MSU05738.1"/>
    </source>
</evidence>
<dbReference type="AlphaFoldDB" id="A0A7X2TR92"/>
<gene>
    <name evidence="2" type="ORF">FYJ80_02955</name>
</gene>
<dbReference type="InterPro" id="IPR000873">
    <property type="entry name" value="AMP-dep_synth/lig_dom"/>
</dbReference>
<keyword evidence="2" id="KW-0436">Ligase</keyword>
<dbReference type="InterPro" id="IPR020845">
    <property type="entry name" value="AMP-binding_CS"/>
</dbReference>
<dbReference type="Proteomes" id="UP000460549">
    <property type="component" value="Unassembled WGS sequence"/>
</dbReference>
<dbReference type="InterPro" id="IPR042099">
    <property type="entry name" value="ANL_N_sf"/>
</dbReference>
<dbReference type="SUPFAM" id="SSF56801">
    <property type="entry name" value="Acetyl-CoA synthetase-like"/>
    <property type="match status" value="1"/>
</dbReference>
<dbReference type="RefSeq" id="WP_154424635.1">
    <property type="nucleotide sequence ID" value="NZ_VUNN01000003.1"/>
</dbReference>
<name>A0A7X2TR92_9SPIO</name>
<dbReference type="InterPro" id="IPR052987">
    <property type="entry name" value="Chloroplast_AMP-bd_Enzymes"/>
</dbReference>
<accession>A0A7X2TR92</accession>
<comment type="caution">
    <text evidence="2">The sequence shown here is derived from an EMBL/GenBank/DDBJ whole genome shotgun (WGS) entry which is preliminary data.</text>
</comment>
<keyword evidence="3" id="KW-1185">Reference proteome</keyword>
<sequence>MTVPYLFETKCQKIGNYVFLMEKDKSGKFIDFTYREVRGLVHSFARALRSLGVKKGSLVGLLSDNRSAWMVSDLAIMSLGAADVPRGRDSTAGEVEFIYKTTEVENVIVENLDQLKKLLSVKKNLECLKNIIVLDEDRVGDISTLEAEYGVKIFTYNELINKFKCDEDAELVSIIMNSKDDDLATVIFTSGTTGEPKGVMLTQGNFDGIIKYIDSVSFPTAPQQRWLSVLPVWHSFERILQYIIIYLDSTIAYSKPIGKILLGDLKRINPHFMGSVPRIWESVKSAVYAQMKKEGGFKKKVFDFFVFIAMKHYKYSNRFHGLERRYEKRHRVLEVLTAALPLLLLKPLYMLGDKLVYSQIKTKLGSNFTCGISGGGSLSPMIDDFFNAIGINLVDGYGLTETAPVIGIRTWKKRRPGTMVPYGNVDIKIISLEDGHLCKIGEKGELHVKGEQVMKGYYKRPEFTAKVIDTDGYFNTGDLAVWTIDNEYNIVGRSKDTIVLSGGENLEPVPIEAALNESEYIEASVVVGQDQKYLGALIVPAIQAIEYYLKQNKIYYVSRDDIYTLPEVHSLIENEIRERVSSKTGFKSFEQIYKFALLRKSFEINNELSSKQEIKRFKIAQLYEKEIKEMFV</sequence>
<reference evidence="2 3" key="1">
    <citation type="submission" date="2019-08" db="EMBL/GenBank/DDBJ databases">
        <title>In-depth cultivation of the pig gut microbiome towards novel bacterial diversity and tailored functional studies.</title>
        <authorList>
            <person name="Wylensek D."/>
            <person name="Hitch T.C.A."/>
            <person name="Clavel T."/>
        </authorList>
    </citation>
    <scope>NUCLEOTIDE SEQUENCE [LARGE SCALE GENOMIC DNA]</scope>
    <source>
        <strain evidence="2 3">NM-380-WT-3C1</strain>
    </source>
</reference>
<dbReference type="Pfam" id="PF23562">
    <property type="entry name" value="AMP-binding_C_3"/>
    <property type="match status" value="1"/>
</dbReference>
<dbReference type="Gene3D" id="3.40.50.12780">
    <property type="entry name" value="N-terminal domain of ligase-like"/>
    <property type="match status" value="1"/>
</dbReference>
<dbReference type="PANTHER" id="PTHR43813">
    <property type="entry name" value="ACYL-ACTIVATING ENZYME 16, CHLOROPLASTIC-RELATED"/>
    <property type="match status" value="1"/>
</dbReference>
<evidence type="ECO:0000313" key="3">
    <source>
        <dbReference type="Proteomes" id="UP000460549"/>
    </source>
</evidence>